<name>A0ABQ2L5G6_9PROT</name>
<keyword evidence="3" id="KW-1185">Reference proteome</keyword>
<evidence type="ECO:0000313" key="2">
    <source>
        <dbReference type="EMBL" id="GGO04081.1"/>
    </source>
</evidence>
<dbReference type="Proteomes" id="UP000602381">
    <property type="component" value="Unassembled WGS sequence"/>
</dbReference>
<proteinExistence type="predicted"/>
<accession>A0ABQ2L5G6</accession>
<dbReference type="EMBL" id="BMOV01000001">
    <property type="protein sequence ID" value="GGO04081.1"/>
    <property type="molecule type" value="Genomic_DNA"/>
</dbReference>
<dbReference type="InterPro" id="IPR007475">
    <property type="entry name" value="UbiK"/>
</dbReference>
<comment type="caution">
    <text evidence="2">The sequence shown here is derived from an EMBL/GenBank/DDBJ whole genome shotgun (WGS) entry which is preliminary data.</text>
</comment>
<reference evidence="3" key="1">
    <citation type="journal article" date="2019" name="Int. J. Syst. Evol. Microbiol.">
        <title>The Global Catalogue of Microorganisms (GCM) 10K type strain sequencing project: providing services to taxonomists for standard genome sequencing and annotation.</title>
        <authorList>
            <consortium name="The Broad Institute Genomics Platform"/>
            <consortium name="The Broad Institute Genome Sequencing Center for Infectious Disease"/>
            <person name="Wu L."/>
            <person name="Ma J."/>
        </authorList>
    </citation>
    <scope>NUCLEOTIDE SEQUENCE [LARGE SCALE GENOMIC DNA]</scope>
    <source>
        <strain evidence="3">JCM 17843</strain>
    </source>
</reference>
<evidence type="ECO:0008006" key="4">
    <source>
        <dbReference type="Google" id="ProtNLM"/>
    </source>
</evidence>
<gene>
    <name evidence="2" type="ORF">GCM10007972_00120</name>
</gene>
<protein>
    <recommendedName>
        <fullName evidence="4">Accessory factor UbiK family protein</fullName>
    </recommendedName>
</protein>
<dbReference type="Pfam" id="PF04380">
    <property type="entry name" value="BMFP"/>
    <property type="match status" value="1"/>
</dbReference>
<dbReference type="RefSeq" id="WP_150004539.1">
    <property type="nucleotide sequence ID" value="NZ_BMOV01000001.1"/>
</dbReference>
<feature type="region of interest" description="Disordered" evidence="1">
    <location>
        <begin position="73"/>
        <end position="110"/>
    </location>
</feature>
<sequence length="110" mass="11702">MQTDNRFLDDLAKLATGAAGALTSVRSEAEGAARAWLDRRLGELDLVTRDEFDAVKAMAAKAREENERLKARLEALEAGRKPAPKAPAKAAKKASPDASAKAKKSAPDKS</sequence>
<organism evidence="2 3">
    <name type="scientific">Iodidimonas muriae</name>
    <dbReference type="NCBI Taxonomy" id="261467"/>
    <lineage>
        <taxon>Bacteria</taxon>
        <taxon>Pseudomonadati</taxon>
        <taxon>Pseudomonadota</taxon>
        <taxon>Alphaproteobacteria</taxon>
        <taxon>Iodidimonadales</taxon>
        <taxon>Iodidimonadaceae</taxon>
        <taxon>Iodidimonas</taxon>
    </lineage>
</organism>
<evidence type="ECO:0000256" key="1">
    <source>
        <dbReference type="SAM" id="MobiDB-lite"/>
    </source>
</evidence>
<evidence type="ECO:0000313" key="3">
    <source>
        <dbReference type="Proteomes" id="UP000602381"/>
    </source>
</evidence>